<dbReference type="Proteomes" id="UP000197174">
    <property type="component" value="Unassembled WGS sequence"/>
</dbReference>
<evidence type="ECO:0000313" key="2">
    <source>
        <dbReference type="EMBL" id="OWV09583.1"/>
    </source>
</evidence>
<dbReference type="OrthoDB" id="4554447at2"/>
<keyword evidence="1" id="KW-1133">Transmembrane helix</keyword>
<feature type="transmembrane region" description="Helical" evidence="1">
    <location>
        <begin position="198"/>
        <end position="216"/>
    </location>
</feature>
<sequence>MDFSKAQFEALIADIRSGLDDFDRRLDEIMPATIAAAARWYVPEEVSQALLWLGRESVKVGKYLIELFLDILKGATAPIFMFMDAWEWMNVRGSATGVASALSAQHLVVDDSDWSGKARDAYVASVESHSTAASRIGTIASSTSVHLLACAAAGAAFYATLAVVLTKLIAASTIAIGFLGTAVFSWAGAALLLEEAGFSTAVIATAIGTLTTFLTAQAATMVNLHGEAVDATAFPGGKWPSPNTSTYSDATVTDGDADWSLAPG</sequence>
<dbReference type="AlphaFoldDB" id="A0A246RPQ8"/>
<accession>A0A246RPQ8</accession>
<evidence type="ECO:0000313" key="3">
    <source>
        <dbReference type="Proteomes" id="UP000197174"/>
    </source>
</evidence>
<feature type="transmembrane region" description="Helical" evidence="1">
    <location>
        <begin position="173"/>
        <end position="192"/>
    </location>
</feature>
<gene>
    <name evidence="2" type="ORF">B5D80_09345</name>
</gene>
<feature type="transmembrane region" description="Helical" evidence="1">
    <location>
        <begin position="145"/>
        <end position="166"/>
    </location>
</feature>
<dbReference type="EMBL" id="MZMV01000011">
    <property type="protein sequence ID" value="OWV09583.1"/>
    <property type="molecule type" value="Genomic_DNA"/>
</dbReference>
<protein>
    <submittedName>
        <fullName evidence="2">Uncharacterized protein</fullName>
    </submittedName>
</protein>
<dbReference type="RefSeq" id="WP_088643394.1">
    <property type="nucleotide sequence ID" value="NZ_MZMV01000011.1"/>
</dbReference>
<organism evidence="2 3">
    <name type="scientific">Micromonospora wenchangensis</name>
    <dbReference type="NCBI Taxonomy" id="1185415"/>
    <lineage>
        <taxon>Bacteria</taxon>
        <taxon>Bacillati</taxon>
        <taxon>Actinomycetota</taxon>
        <taxon>Actinomycetes</taxon>
        <taxon>Micromonosporales</taxon>
        <taxon>Micromonosporaceae</taxon>
        <taxon>Micromonospora</taxon>
    </lineage>
</organism>
<keyword evidence="1" id="KW-0812">Transmembrane</keyword>
<comment type="caution">
    <text evidence="2">The sequence shown here is derived from an EMBL/GenBank/DDBJ whole genome shotgun (WGS) entry which is preliminary data.</text>
</comment>
<keyword evidence="1" id="KW-0472">Membrane</keyword>
<keyword evidence="3" id="KW-1185">Reference proteome</keyword>
<evidence type="ECO:0000256" key="1">
    <source>
        <dbReference type="SAM" id="Phobius"/>
    </source>
</evidence>
<proteinExistence type="predicted"/>
<reference evidence="2 3" key="1">
    <citation type="submission" date="2017-03" db="EMBL/GenBank/DDBJ databases">
        <title>Whole genome sequence of Micromonospora wenchangensis, isolated from mangrove soil.</title>
        <authorList>
            <person name="Yang H."/>
        </authorList>
    </citation>
    <scope>NUCLEOTIDE SEQUENCE [LARGE SCALE GENOMIC DNA]</scope>
    <source>
        <strain evidence="2 3">CCTCC AA 2012002</strain>
    </source>
</reference>
<name>A0A246RPQ8_9ACTN</name>